<gene>
    <name evidence="4" type="ORF">L9F63_028091</name>
</gene>
<name>A0AAD7ZXP4_DIPPU</name>
<proteinExistence type="predicted"/>
<evidence type="ECO:0000313" key="4">
    <source>
        <dbReference type="EMBL" id="KAJ9588606.1"/>
    </source>
</evidence>
<evidence type="ECO:0000256" key="2">
    <source>
        <dbReference type="ARBA" id="ARBA00023043"/>
    </source>
</evidence>
<dbReference type="PANTHER" id="PTHR24123:SF141">
    <property type="entry name" value="ANKYRIN 2, ISOFORM U"/>
    <property type="match status" value="1"/>
</dbReference>
<evidence type="ECO:0000256" key="3">
    <source>
        <dbReference type="PROSITE-ProRule" id="PRU00023"/>
    </source>
</evidence>
<accession>A0AAD7ZXP4</accession>
<dbReference type="SUPFAM" id="SSF48403">
    <property type="entry name" value="Ankyrin repeat"/>
    <property type="match status" value="1"/>
</dbReference>
<feature type="repeat" description="ANK" evidence="3">
    <location>
        <begin position="34"/>
        <end position="66"/>
    </location>
</feature>
<comment type="caution">
    <text evidence="4">The sequence shown here is derived from an EMBL/GenBank/DDBJ whole genome shotgun (WGS) entry which is preliminary data.</text>
</comment>
<dbReference type="Pfam" id="PF12796">
    <property type="entry name" value="Ank_2"/>
    <property type="match status" value="1"/>
</dbReference>
<sequence>AGYTPLHVASHFGQINMVRFLLQHGADVKASTSIGYTPLHQAAQQGHTTIVNLLLENSAPPNSLTN</sequence>
<dbReference type="EMBL" id="JASPKZ010005456">
    <property type="protein sequence ID" value="KAJ9588606.1"/>
    <property type="molecule type" value="Genomic_DNA"/>
</dbReference>
<feature type="non-terminal residue" evidence="4">
    <location>
        <position position="1"/>
    </location>
</feature>
<evidence type="ECO:0008006" key="6">
    <source>
        <dbReference type="Google" id="ProtNLM"/>
    </source>
</evidence>
<dbReference type="Gene3D" id="1.25.40.20">
    <property type="entry name" value="Ankyrin repeat-containing domain"/>
    <property type="match status" value="1"/>
</dbReference>
<organism evidence="4 5">
    <name type="scientific">Diploptera punctata</name>
    <name type="common">Pacific beetle cockroach</name>
    <dbReference type="NCBI Taxonomy" id="6984"/>
    <lineage>
        <taxon>Eukaryota</taxon>
        <taxon>Metazoa</taxon>
        <taxon>Ecdysozoa</taxon>
        <taxon>Arthropoda</taxon>
        <taxon>Hexapoda</taxon>
        <taxon>Insecta</taxon>
        <taxon>Pterygota</taxon>
        <taxon>Neoptera</taxon>
        <taxon>Polyneoptera</taxon>
        <taxon>Dictyoptera</taxon>
        <taxon>Blattodea</taxon>
        <taxon>Blaberoidea</taxon>
        <taxon>Blaberidae</taxon>
        <taxon>Diplopterinae</taxon>
        <taxon>Diploptera</taxon>
    </lineage>
</organism>
<feature type="non-terminal residue" evidence="4">
    <location>
        <position position="66"/>
    </location>
</feature>
<dbReference type="Proteomes" id="UP001233999">
    <property type="component" value="Unassembled WGS sequence"/>
</dbReference>
<evidence type="ECO:0000256" key="1">
    <source>
        <dbReference type="ARBA" id="ARBA00022737"/>
    </source>
</evidence>
<dbReference type="AlphaFoldDB" id="A0AAD7ZXP4"/>
<evidence type="ECO:0000313" key="5">
    <source>
        <dbReference type="Proteomes" id="UP001233999"/>
    </source>
</evidence>
<dbReference type="InterPro" id="IPR002110">
    <property type="entry name" value="Ankyrin_rpt"/>
</dbReference>
<dbReference type="InterPro" id="IPR051165">
    <property type="entry name" value="Multifunctional_ANK_Repeat"/>
</dbReference>
<reference evidence="4" key="1">
    <citation type="journal article" date="2023" name="IScience">
        <title>Live-bearing cockroach genome reveals convergent evolutionary mechanisms linked to viviparity in insects and beyond.</title>
        <authorList>
            <person name="Fouks B."/>
            <person name="Harrison M.C."/>
            <person name="Mikhailova A.A."/>
            <person name="Marchal E."/>
            <person name="English S."/>
            <person name="Carruthers M."/>
            <person name="Jennings E.C."/>
            <person name="Chiamaka E.L."/>
            <person name="Frigard R.A."/>
            <person name="Pippel M."/>
            <person name="Attardo G.M."/>
            <person name="Benoit J.B."/>
            <person name="Bornberg-Bauer E."/>
            <person name="Tobe S.S."/>
        </authorList>
    </citation>
    <scope>NUCLEOTIDE SEQUENCE</scope>
    <source>
        <strain evidence="4">Stay&amp;Tobe</strain>
    </source>
</reference>
<reference evidence="4" key="2">
    <citation type="submission" date="2023-05" db="EMBL/GenBank/DDBJ databases">
        <authorList>
            <person name="Fouks B."/>
        </authorList>
    </citation>
    <scope>NUCLEOTIDE SEQUENCE</scope>
    <source>
        <strain evidence="4">Stay&amp;Tobe</strain>
        <tissue evidence="4">Testes</tissue>
    </source>
</reference>
<keyword evidence="2 3" id="KW-0040">ANK repeat</keyword>
<keyword evidence="5" id="KW-1185">Reference proteome</keyword>
<dbReference type="PRINTS" id="PR01415">
    <property type="entry name" value="ANKYRIN"/>
</dbReference>
<dbReference type="PANTHER" id="PTHR24123">
    <property type="entry name" value="ANKYRIN REPEAT-CONTAINING"/>
    <property type="match status" value="1"/>
</dbReference>
<dbReference type="SMART" id="SM00248">
    <property type="entry name" value="ANK"/>
    <property type="match status" value="2"/>
</dbReference>
<protein>
    <recommendedName>
        <fullName evidence="6">Ankyrin</fullName>
    </recommendedName>
</protein>
<dbReference type="PROSITE" id="PS50297">
    <property type="entry name" value="ANK_REP_REGION"/>
    <property type="match status" value="2"/>
</dbReference>
<keyword evidence="1" id="KW-0677">Repeat</keyword>
<dbReference type="InterPro" id="IPR036770">
    <property type="entry name" value="Ankyrin_rpt-contain_sf"/>
</dbReference>
<dbReference type="PROSITE" id="PS50088">
    <property type="entry name" value="ANK_REPEAT"/>
    <property type="match status" value="2"/>
</dbReference>
<feature type="repeat" description="ANK" evidence="3">
    <location>
        <begin position="1"/>
        <end position="33"/>
    </location>
</feature>